<dbReference type="EMBL" id="AQQR01000001">
    <property type="protein sequence ID" value="OWU77376.1"/>
    <property type="molecule type" value="Genomic_DNA"/>
</dbReference>
<proteinExistence type="predicted"/>
<keyword evidence="2" id="KW-1185">Reference proteome</keyword>
<dbReference type="RefSeq" id="WP_088647985.1">
    <property type="nucleotide sequence ID" value="NZ_AQQR01000001.1"/>
</dbReference>
<dbReference type="Proteomes" id="UP000215377">
    <property type="component" value="Unassembled WGS sequence"/>
</dbReference>
<reference evidence="1 2" key="1">
    <citation type="submission" date="2013-04" db="EMBL/GenBank/DDBJ databases">
        <title>Oceanicola sp. 22II1-22F33 Genome Sequencing.</title>
        <authorList>
            <person name="Lai Q."/>
            <person name="Li G."/>
            <person name="Shao Z."/>
        </authorList>
    </citation>
    <scope>NUCLEOTIDE SEQUENCE [LARGE SCALE GENOMIC DNA]</scope>
    <source>
        <strain evidence="1 2">22II1-22F33</strain>
    </source>
</reference>
<protein>
    <submittedName>
        <fullName evidence="1">Uncharacterized protein</fullName>
    </submittedName>
</protein>
<accession>A0A225NZ27</accession>
<gene>
    <name evidence="1" type="ORF">ATO3_01275</name>
</gene>
<comment type="caution">
    <text evidence="1">The sequence shown here is derived from an EMBL/GenBank/DDBJ whole genome shotgun (WGS) entry which is preliminary data.</text>
</comment>
<dbReference type="OrthoDB" id="9804725at2"/>
<evidence type="ECO:0000313" key="2">
    <source>
        <dbReference type="Proteomes" id="UP000215377"/>
    </source>
</evidence>
<organism evidence="1 2">
    <name type="scientific">Marinibacterium profundimaris</name>
    <dbReference type="NCBI Taxonomy" id="1679460"/>
    <lineage>
        <taxon>Bacteria</taxon>
        <taxon>Pseudomonadati</taxon>
        <taxon>Pseudomonadota</taxon>
        <taxon>Alphaproteobacteria</taxon>
        <taxon>Rhodobacterales</taxon>
        <taxon>Paracoccaceae</taxon>
        <taxon>Marinibacterium</taxon>
    </lineage>
</organism>
<dbReference type="AlphaFoldDB" id="A0A225NZ27"/>
<evidence type="ECO:0000313" key="1">
    <source>
        <dbReference type="EMBL" id="OWU77376.1"/>
    </source>
</evidence>
<name>A0A225NZ27_9RHOB</name>
<sequence length="270" mass="30701">MTTHFMTYGTAAFTDRARNLADSASAVGFDTIHVLSAGDLADSAFAQRNAATLSAPRGAGYWLWKPYLIRRLLSRLGQGDVLVYSDAGRDDYYRFSRFPERLVASLRATRQGFVAGTTIGHLGDIGTWTKRDCLVLMQADDPETLRQPMVQSTWSLWTPSRAALAFLDAWLELCQDPRCLTDQDNVLGQDNREGFIDHRHDQSICSILAHRMRAPVLDFSRTVVHRVLERRPRSALGGLFYKRLENCDDLMGCDTPWLLMREYMRLRHRA</sequence>